<evidence type="ECO:0000313" key="1">
    <source>
        <dbReference type="EMBL" id="SFE11032.1"/>
    </source>
</evidence>
<dbReference type="InterPro" id="IPR051612">
    <property type="entry name" value="Teichoic_Acid_Biosynth"/>
</dbReference>
<protein>
    <submittedName>
        <fullName evidence="1">CDP-glycerol glycerophosphotransferase, TagB/SpsB family</fullName>
    </submittedName>
</protein>
<name>A0A1I1XUP9_9BACI</name>
<dbReference type="InterPro" id="IPR007554">
    <property type="entry name" value="Glycerophosphate_synth"/>
</dbReference>
<dbReference type="InterPro" id="IPR043148">
    <property type="entry name" value="TagF_C"/>
</dbReference>
<dbReference type="SUPFAM" id="SSF53756">
    <property type="entry name" value="UDP-Glycosyltransferase/glycogen phosphorylase"/>
    <property type="match status" value="1"/>
</dbReference>
<dbReference type="STRING" id="640948.SAMN05216238_108130"/>
<dbReference type="EMBL" id="FOMR01000008">
    <property type="protein sequence ID" value="SFE11032.1"/>
    <property type="molecule type" value="Genomic_DNA"/>
</dbReference>
<dbReference type="OrthoDB" id="396512at2"/>
<sequence>MVNPEAPVIHVVQSVEMSKNGLLTVQGTIKSDELIDNTIQLMVKKRKSHTYFLFPITWLSKDCWEATINFNDFDFSNGTWDYYLLYQNEHKYRLKIDDKCIFDWDRKALFNSENMSHELVCYITEKDSLSSTIYMPIIGFNLLRSSVSAAETIQLIGRTADSDLLGSASDTKLLIQQRGGHKTYEAPLQLNPEDTTVLTFNYRDILPEKLEPMRWDIYLKAELSGTYYLFRVHLENEPNLEKQTCVELYGDEVYQTYLYSTINGNLSINLVTLTMKRNVVSYSIENHHIHFKGYAYFDLMTFDDPNKLKRYIKVKKRQTNEELLFPIDNEMLNELEIEPDYRSAGFDARIPLNQIFSMQENPTGIYDFSICLIYHNQTYEQRLVCKEYEYIVDEPLATDSLKHRLSGIRAFLLFTPAGYLKLETYTYSLGKLKYMSYRKTHPLKDAKDIWLIGERPDTAQDTGYHFFKYCRENHPEIKAYYVISADSPDKKNLKGLGNVVTFGSWKHFRLAAAADIFIGSHDLEYILPTKAVDWPNYQKSERVFLQHGVLGRKKVDYYKHYYRYPFSLFCVSSKPEFNLVTKKMGYETNEVTITGLSRFDRLMEQRNEQRSILLIPTWRDWIKDETFTDSEYFQKYKALLHDSRLNGLLEKHQVKLDFYVHYRMQPYIRYFEDTPSDYINIIKFGEEDVQDLLIRSKLLITDYSSVSFDFNYMAKPVLFYHFDFSRFFKHGLLRPADKTFLGEICTDKKTLVDSIEQAIENGFNESEALKRKKRSIFKHIDNKNNERILTSIRNNGKY</sequence>
<dbReference type="AlphaFoldDB" id="A0A1I1XUP9"/>
<dbReference type="PANTHER" id="PTHR37316:SF3">
    <property type="entry name" value="TEICHOIC ACID GLYCEROL-PHOSPHATE TRANSFERASE"/>
    <property type="match status" value="1"/>
</dbReference>
<organism evidence="1 2">
    <name type="scientific">Lentibacillus persicus</name>
    <dbReference type="NCBI Taxonomy" id="640948"/>
    <lineage>
        <taxon>Bacteria</taxon>
        <taxon>Bacillati</taxon>
        <taxon>Bacillota</taxon>
        <taxon>Bacilli</taxon>
        <taxon>Bacillales</taxon>
        <taxon>Bacillaceae</taxon>
        <taxon>Lentibacillus</taxon>
    </lineage>
</organism>
<dbReference type="GO" id="GO:0016020">
    <property type="term" value="C:membrane"/>
    <property type="evidence" value="ECO:0007669"/>
    <property type="project" value="InterPro"/>
</dbReference>
<reference evidence="2" key="1">
    <citation type="submission" date="2016-10" db="EMBL/GenBank/DDBJ databases">
        <authorList>
            <person name="Varghese N."/>
            <person name="Submissions S."/>
        </authorList>
    </citation>
    <scope>NUCLEOTIDE SEQUENCE [LARGE SCALE GENOMIC DNA]</scope>
    <source>
        <strain evidence="2">DSM 22530</strain>
    </source>
</reference>
<keyword evidence="2" id="KW-1185">Reference proteome</keyword>
<dbReference type="Pfam" id="PF04464">
    <property type="entry name" value="Glyphos_transf"/>
    <property type="match status" value="1"/>
</dbReference>
<evidence type="ECO:0000313" key="2">
    <source>
        <dbReference type="Proteomes" id="UP000199474"/>
    </source>
</evidence>
<gene>
    <name evidence="1" type="ORF">SAMN05216238_108130</name>
</gene>
<dbReference type="Proteomes" id="UP000199474">
    <property type="component" value="Unassembled WGS sequence"/>
</dbReference>
<accession>A0A1I1XUP9</accession>
<dbReference type="RefSeq" id="WP_090085787.1">
    <property type="nucleotide sequence ID" value="NZ_FOMR01000008.1"/>
</dbReference>
<dbReference type="Gene3D" id="3.40.50.12580">
    <property type="match status" value="1"/>
</dbReference>
<proteinExistence type="predicted"/>
<dbReference type="PANTHER" id="PTHR37316">
    <property type="entry name" value="TEICHOIC ACID GLYCEROL-PHOSPHATE PRIMASE"/>
    <property type="match status" value="1"/>
</dbReference>
<dbReference type="GO" id="GO:0047355">
    <property type="term" value="F:CDP-glycerol glycerophosphotransferase activity"/>
    <property type="evidence" value="ECO:0007669"/>
    <property type="project" value="InterPro"/>
</dbReference>
<keyword evidence="1" id="KW-0808">Transferase</keyword>